<gene>
    <name evidence="1" type="ORF">A2774_04750</name>
</gene>
<sequence>MTNEINIPVGNFDMTIIYGVKLSDDREGLFIKPDRWRNPDLLHLLPSFGSGMIAQGISDERIQQVVHSVCQICPVFAVCKPEYIKRAGLTDAKLTGTQTRSDHCALGIRGGGFIAAEYFRS</sequence>
<comment type="caution">
    <text evidence="1">The sequence shown here is derived from an EMBL/GenBank/DDBJ whole genome shotgun (WGS) entry which is preliminary data.</text>
</comment>
<name>A0A1F7GF72_9BACT</name>
<organism evidence="1 2">
    <name type="scientific">Candidatus Roizmanbacteria bacterium RIFCSPHIGHO2_01_FULL_39_12c</name>
    <dbReference type="NCBI Taxonomy" id="1802031"/>
    <lineage>
        <taxon>Bacteria</taxon>
        <taxon>Candidatus Roizmaniibacteriota</taxon>
    </lineage>
</organism>
<evidence type="ECO:0000313" key="2">
    <source>
        <dbReference type="Proteomes" id="UP000177208"/>
    </source>
</evidence>
<proteinExistence type="predicted"/>
<reference evidence="1 2" key="1">
    <citation type="journal article" date="2016" name="Nat. Commun.">
        <title>Thousands of microbial genomes shed light on interconnected biogeochemical processes in an aquifer system.</title>
        <authorList>
            <person name="Anantharaman K."/>
            <person name="Brown C.T."/>
            <person name="Hug L.A."/>
            <person name="Sharon I."/>
            <person name="Castelle C.J."/>
            <person name="Probst A.J."/>
            <person name="Thomas B.C."/>
            <person name="Singh A."/>
            <person name="Wilkins M.J."/>
            <person name="Karaoz U."/>
            <person name="Brodie E.L."/>
            <person name="Williams K.H."/>
            <person name="Hubbard S.S."/>
            <person name="Banfield J.F."/>
        </authorList>
    </citation>
    <scope>NUCLEOTIDE SEQUENCE [LARGE SCALE GENOMIC DNA]</scope>
</reference>
<protein>
    <submittedName>
        <fullName evidence="1">Uncharacterized protein</fullName>
    </submittedName>
</protein>
<dbReference type="Proteomes" id="UP000177208">
    <property type="component" value="Unassembled WGS sequence"/>
</dbReference>
<dbReference type="EMBL" id="MFZG01000004">
    <property type="protein sequence ID" value="OGK17588.1"/>
    <property type="molecule type" value="Genomic_DNA"/>
</dbReference>
<dbReference type="AlphaFoldDB" id="A0A1F7GF72"/>
<evidence type="ECO:0000313" key="1">
    <source>
        <dbReference type="EMBL" id="OGK17588.1"/>
    </source>
</evidence>
<accession>A0A1F7GF72</accession>